<keyword evidence="2" id="KW-1185">Reference proteome</keyword>
<sequence>MADLGGDYDEKPELELNSQIDVLDYWSKISI</sequence>
<dbReference type="EMBL" id="JABEZX010000008">
    <property type="protein sequence ID" value="MBA0562509.1"/>
    <property type="molecule type" value="Genomic_DNA"/>
</dbReference>
<proteinExistence type="predicted"/>
<dbReference type="AlphaFoldDB" id="A0A7J8MCV1"/>
<evidence type="ECO:0000313" key="2">
    <source>
        <dbReference type="Proteomes" id="UP000593572"/>
    </source>
</evidence>
<organism evidence="1 2">
    <name type="scientific">Gossypium lobatum</name>
    <dbReference type="NCBI Taxonomy" id="34289"/>
    <lineage>
        <taxon>Eukaryota</taxon>
        <taxon>Viridiplantae</taxon>
        <taxon>Streptophyta</taxon>
        <taxon>Embryophyta</taxon>
        <taxon>Tracheophyta</taxon>
        <taxon>Spermatophyta</taxon>
        <taxon>Magnoliopsida</taxon>
        <taxon>eudicotyledons</taxon>
        <taxon>Gunneridae</taxon>
        <taxon>Pentapetalae</taxon>
        <taxon>rosids</taxon>
        <taxon>malvids</taxon>
        <taxon>Malvales</taxon>
        <taxon>Malvaceae</taxon>
        <taxon>Malvoideae</taxon>
        <taxon>Gossypium</taxon>
    </lineage>
</organism>
<reference evidence="1 2" key="1">
    <citation type="journal article" date="2019" name="Genome Biol. Evol.">
        <title>Insights into the evolution of the New World diploid cottons (Gossypium, subgenus Houzingenia) based on genome sequencing.</title>
        <authorList>
            <person name="Grover C.E."/>
            <person name="Arick M.A. 2nd"/>
            <person name="Thrash A."/>
            <person name="Conover J.L."/>
            <person name="Sanders W.S."/>
            <person name="Peterson D.G."/>
            <person name="Frelichowski J.E."/>
            <person name="Scheffler J.A."/>
            <person name="Scheffler B.E."/>
            <person name="Wendel J.F."/>
        </authorList>
    </citation>
    <scope>NUCLEOTIDE SEQUENCE [LARGE SCALE GENOMIC DNA]</scope>
    <source>
        <strain evidence="1">157</strain>
        <tissue evidence="1">Leaf</tissue>
    </source>
</reference>
<protein>
    <submittedName>
        <fullName evidence="1">Uncharacterized protein</fullName>
    </submittedName>
</protein>
<comment type="caution">
    <text evidence="1">The sequence shown here is derived from an EMBL/GenBank/DDBJ whole genome shotgun (WGS) entry which is preliminary data.</text>
</comment>
<gene>
    <name evidence="1" type="ORF">Golob_007546</name>
</gene>
<evidence type="ECO:0000313" key="1">
    <source>
        <dbReference type="EMBL" id="MBA0562509.1"/>
    </source>
</evidence>
<dbReference type="Proteomes" id="UP000593572">
    <property type="component" value="Unassembled WGS sequence"/>
</dbReference>
<name>A0A7J8MCV1_9ROSI</name>
<accession>A0A7J8MCV1</accession>